<reference evidence="1 2" key="1">
    <citation type="submission" date="2024-04" db="EMBL/GenBank/DDBJ databases">
        <authorList>
            <person name="Fracassetti M."/>
        </authorList>
    </citation>
    <scope>NUCLEOTIDE SEQUENCE [LARGE SCALE GENOMIC DNA]</scope>
</reference>
<gene>
    <name evidence="1" type="ORF">LTRI10_LOCUS17938</name>
</gene>
<evidence type="ECO:0000313" key="2">
    <source>
        <dbReference type="Proteomes" id="UP001497516"/>
    </source>
</evidence>
<keyword evidence="2" id="KW-1185">Reference proteome</keyword>
<proteinExistence type="predicted"/>
<dbReference type="EMBL" id="OZ034816">
    <property type="protein sequence ID" value="CAL1376192.1"/>
    <property type="molecule type" value="Genomic_DNA"/>
</dbReference>
<dbReference type="AlphaFoldDB" id="A0AAV2DRR2"/>
<accession>A0AAV2DRR2</accession>
<organism evidence="1 2">
    <name type="scientific">Linum trigynum</name>
    <dbReference type="NCBI Taxonomy" id="586398"/>
    <lineage>
        <taxon>Eukaryota</taxon>
        <taxon>Viridiplantae</taxon>
        <taxon>Streptophyta</taxon>
        <taxon>Embryophyta</taxon>
        <taxon>Tracheophyta</taxon>
        <taxon>Spermatophyta</taxon>
        <taxon>Magnoliopsida</taxon>
        <taxon>eudicotyledons</taxon>
        <taxon>Gunneridae</taxon>
        <taxon>Pentapetalae</taxon>
        <taxon>rosids</taxon>
        <taxon>fabids</taxon>
        <taxon>Malpighiales</taxon>
        <taxon>Linaceae</taxon>
        <taxon>Linum</taxon>
    </lineage>
</organism>
<evidence type="ECO:0000313" key="1">
    <source>
        <dbReference type="EMBL" id="CAL1376192.1"/>
    </source>
</evidence>
<protein>
    <recommendedName>
        <fullName evidence="3">RNase H type-1 domain-containing protein</fullName>
    </recommendedName>
</protein>
<evidence type="ECO:0008006" key="3">
    <source>
        <dbReference type="Google" id="ProtNLM"/>
    </source>
</evidence>
<sequence>MVYLVWHVWKSRNEIVFRGRNLWPPTTCSNALSDLALWSSCSRRQAVLPFPPQPTDYLPQPTPTPGNLTYEIHYDGSFINNSQEAAFGVVIINNHGQVTNGKMGSSNVLLLWKRKQKQWWKASLWPVSLDLTALSRQIA</sequence>
<dbReference type="Proteomes" id="UP001497516">
    <property type="component" value="Chromosome 3"/>
</dbReference>
<name>A0AAV2DRR2_9ROSI</name>